<dbReference type="InterPro" id="IPR029063">
    <property type="entry name" value="SAM-dependent_MTases_sf"/>
</dbReference>
<evidence type="ECO:0000313" key="3">
    <source>
        <dbReference type="Proteomes" id="UP000598217"/>
    </source>
</evidence>
<keyword evidence="2" id="KW-0489">Methyltransferase</keyword>
<comment type="caution">
    <text evidence="2">The sequence shown here is derived from an EMBL/GenBank/DDBJ whole genome shotgun (WGS) entry which is preliminary data.</text>
</comment>
<gene>
    <name evidence="2" type="ORF">H4W79_005097</name>
</gene>
<proteinExistence type="predicted"/>
<keyword evidence="3" id="KW-1185">Reference proteome</keyword>
<dbReference type="Proteomes" id="UP000598217">
    <property type="component" value="Unassembled WGS sequence"/>
</dbReference>
<feature type="domain" description="Methyltransferase" evidence="1">
    <location>
        <begin position="45"/>
        <end position="114"/>
    </location>
</feature>
<organism evidence="2 3">
    <name type="scientific">Nocardiopsis terrae</name>
    <dbReference type="NCBI Taxonomy" id="372655"/>
    <lineage>
        <taxon>Bacteria</taxon>
        <taxon>Bacillati</taxon>
        <taxon>Actinomycetota</taxon>
        <taxon>Actinomycetes</taxon>
        <taxon>Streptosporangiales</taxon>
        <taxon>Nocardiopsidaceae</taxon>
        <taxon>Nocardiopsis</taxon>
    </lineage>
</organism>
<dbReference type="EMBL" id="JADBDY010000001">
    <property type="protein sequence ID" value="MBE1460883.1"/>
    <property type="molecule type" value="Genomic_DNA"/>
</dbReference>
<dbReference type="InterPro" id="IPR041698">
    <property type="entry name" value="Methyltransf_25"/>
</dbReference>
<accession>A0ABR9HPG9</accession>
<protein>
    <submittedName>
        <fullName evidence="2">SAM-dependent methyltransferase</fullName>
    </submittedName>
</protein>
<dbReference type="GO" id="GO:0008168">
    <property type="term" value="F:methyltransferase activity"/>
    <property type="evidence" value="ECO:0007669"/>
    <property type="project" value="UniProtKB-KW"/>
</dbReference>
<keyword evidence="2" id="KW-0808">Transferase</keyword>
<name>A0ABR9HPG9_9ACTN</name>
<sequence length="122" mass="13199">MTSYARMYRLGFTPWERYGPAADAQLRSWLDREAEERPNGPGWALDIGCGHGQFTPEIARYGWEAVGADLVPEAIGAARRKGPTEVAYVVGDAADLGAFDLFVDIGCFQGLDTAQRTAEGTG</sequence>
<dbReference type="SUPFAM" id="SSF53335">
    <property type="entry name" value="S-adenosyl-L-methionine-dependent methyltransferases"/>
    <property type="match status" value="1"/>
</dbReference>
<evidence type="ECO:0000313" key="2">
    <source>
        <dbReference type="EMBL" id="MBE1460883.1"/>
    </source>
</evidence>
<dbReference type="CDD" id="cd02440">
    <property type="entry name" value="AdoMet_MTases"/>
    <property type="match status" value="1"/>
</dbReference>
<dbReference type="GO" id="GO:0032259">
    <property type="term" value="P:methylation"/>
    <property type="evidence" value="ECO:0007669"/>
    <property type="project" value="UniProtKB-KW"/>
</dbReference>
<dbReference type="Pfam" id="PF13649">
    <property type="entry name" value="Methyltransf_25"/>
    <property type="match status" value="1"/>
</dbReference>
<dbReference type="Gene3D" id="3.40.50.150">
    <property type="entry name" value="Vaccinia Virus protein VP39"/>
    <property type="match status" value="1"/>
</dbReference>
<evidence type="ECO:0000259" key="1">
    <source>
        <dbReference type="Pfam" id="PF13649"/>
    </source>
</evidence>
<reference evidence="2 3" key="1">
    <citation type="submission" date="2020-10" db="EMBL/GenBank/DDBJ databases">
        <title>Sequencing the genomes of 1000 actinobacteria strains.</title>
        <authorList>
            <person name="Klenk H.-P."/>
        </authorList>
    </citation>
    <scope>NUCLEOTIDE SEQUENCE [LARGE SCALE GENOMIC DNA]</scope>
    <source>
        <strain evidence="2 3">DSM 45157</strain>
    </source>
</reference>